<gene>
    <name evidence="8" type="primary">bioD</name>
    <name evidence="9" type="ORF">EZJ58_2016</name>
</gene>
<accession>A0A4R1NGT2</accession>
<comment type="pathway">
    <text evidence="8">Cofactor biosynthesis; biotin biosynthesis; biotin from 7,8-diaminononanoate: step 1/2.</text>
</comment>
<comment type="similarity">
    <text evidence="8">Belongs to the dethiobiotin synthetase family.</text>
</comment>
<dbReference type="HAMAP" id="MF_00336">
    <property type="entry name" value="BioD"/>
    <property type="match status" value="1"/>
</dbReference>
<comment type="function">
    <text evidence="8">Catalyzes a mechanistically unusual reaction, the ATP-dependent insertion of CO2 between the N7 and N8 nitrogen atoms of 7,8-diaminopelargonic acid (DAPA, also called 7,8-diammoniononanoate) to form a ureido ring.</text>
</comment>
<evidence type="ECO:0000256" key="3">
    <source>
        <dbReference type="ARBA" id="ARBA00022723"/>
    </source>
</evidence>
<protein>
    <recommendedName>
        <fullName evidence="8">ATP-dependent dethiobiotin synthetase BioD</fullName>
        <ecNumber evidence="8">6.3.3.3</ecNumber>
    </recommendedName>
    <alternativeName>
        <fullName evidence="8">DTB synthetase</fullName>
        <shortName evidence="8">DTBS</shortName>
    </alternativeName>
    <alternativeName>
        <fullName evidence="8">Dethiobiotin synthase</fullName>
    </alternativeName>
</protein>
<dbReference type="GO" id="GO:0009102">
    <property type="term" value="P:biotin biosynthetic process"/>
    <property type="evidence" value="ECO:0007669"/>
    <property type="project" value="UniProtKB-UniRule"/>
</dbReference>
<proteinExistence type="inferred from homology"/>
<dbReference type="GO" id="GO:0005829">
    <property type="term" value="C:cytosol"/>
    <property type="evidence" value="ECO:0007669"/>
    <property type="project" value="TreeGrafter"/>
</dbReference>
<evidence type="ECO:0000256" key="6">
    <source>
        <dbReference type="ARBA" id="ARBA00022840"/>
    </source>
</evidence>
<keyword evidence="4 8" id="KW-0547">Nucleotide-binding</keyword>
<dbReference type="PANTHER" id="PTHR43210">
    <property type="entry name" value="DETHIOBIOTIN SYNTHETASE"/>
    <property type="match status" value="1"/>
</dbReference>
<dbReference type="UniPathway" id="UPA00078">
    <property type="reaction ID" value="UER00161"/>
</dbReference>
<comment type="cofactor">
    <cofactor evidence="8">
        <name>Mg(2+)</name>
        <dbReference type="ChEBI" id="CHEBI:18420"/>
    </cofactor>
</comment>
<evidence type="ECO:0000313" key="10">
    <source>
        <dbReference type="Proteomes" id="UP000294555"/>
    </source>
</evidence>
<dbReference type="GO" id="GO:0005524">
    <property type="term" value="F:ATP binding"/>
    <property type="evidence" value="ECO:0007669"/>
    <property type="project" value="UniProtKB-UniRule"/>
</dbReference>
<dbReference type="FunFam" id="3.40.50.300:FF:000292">
    <property type="entry name" value="ATP-dependent dethiobiotin synthetase BioD"/>
    <property type="match status" value="1"/>
</dbReference>
<dbReference type="CDD" id="cd03109">
    <property type="entry name" value="DTBS"/>
    <property type="match status" value="1"/>
</dbReference>
<dbReference type="InterPro" id="IPR027417">
    <property type="entry name" value="P-loop_NTPase"/>
</dbReference>
<evidence type="ECO:0000256" key="8">
    <source>
        <dbReference type="HAMAP-Rule" id="MF_00336"/>
    </source>
</evidence>
<feature type="binding site" evidence="8">
    <location>
        <position position="42"/>
    </location>
    <ligand>
        <name>substrate</name>
    </ligand>
</feature>
<comment type="subcellular location">
    <subcellularLocation>
        <location evidence="8">Cytoplasm</location>
    </subcellularLocation>
</comment>
<dbReference type="GO" id="GO:0004141">
    <property type="term" value="F:dethiobiotin synthase activity"/>
    <property type="evidence" value="ECO:0007669"/>
    <property type="project" value="UniProtKB-UniRule"/>
</dbReference>
<dbReference type="PANTHER" id="PTHR43210:SF5">
    <property type="entry name" value="DETHIOBIOTIN SYNTHETASE"/>
    <property type="match status" value="1"/>
</dbReference>
<feature type="binding site" evidence="8">
    <location>
        <position position="17"/>
    </location>
    <ligand>
        <name>Mg(2+)</name>
        <dbReference type="ChEBI" id="CHEBI:18420"/>
    </ligand>
</feature>
<feature type="binding site" evidence="8">
    <location>
        <position position="55"/>
    </location>
    <ligand>
        <name>ATP</name>
        <dbReference type="ChEBI" id="CHEBI:30616"/>
    </ligand>
</feature>
<dbReference type="RefSeq" id="WP_132922747.1">
    <property type="nucleotide sequence ID" value="NZ_SJOI01000001.1"/>
</dbReference>
<dbReference type="GO" id="GO:0042803">
    <property type="term" value="F:protein homodimerization activity"/>
    <property type="evidence" value="ECO:0007669"/>
    <property type="project" value="UniProtKB-ARBA"/>
</dbReference>
<evidence type="ECO:0000256" key="2">
    <source>
        <dbReference type="ARBA" id="ARBA00022598"/>
    </source>
</evidence>
<dbReference type="Proteomes" id="UP000294555">
    <property type="component" value="Unassembled WGS sequence"/>
</dbReference>
<dbReference type="SUPFAM" id="SSF52540">
    <property type="entry name" value="P-loop containing nucleoside triphosphate hydrolases"/>
    <property type="match status" value="1"/>
</dbReference>
<evidence type="ECO:0000313" key="9">
    <source>
        <dbReference type="EMBL" id="TCL03926.1"/>
    </source>
</evidence>
<feature type="binding site" evidence="8">
    <location>
        <begin position="13"/>
        <end position="18"/>
    </location>
    <ligand>
        <name>ATP</name>
        <dbReference type="ChEBI" id="CHEBI:30616"/>
    </ligand>
</feature>
<sequence length="225" mass="23994">MTKTYFITGTDTDIGKTLAACALLQAANGRGHRTAGYKPVASGCIETPQGLRNTDALALSANGNVRLPYELINPLAFREATSPHIASGDERRPIDASILSRGLAAVQARAEWVFVEGAGGWFTPLSDNLTFAQWVAAERLPVILVVGLKLGCINHALLTALAVRQAGLTLAGWVANDLSPEPHRRADYLATLKQRLGAPLLGEIPWLDEPAGARLGHYLDLALLV</sequence>
<keyword evidence="1 8" id="KW-0963">Cytoplasm</keyword>
<comment type="caution">
    <text evidence="8">Lacks conserved residue(s) required for the propagation of feature annotation.</text>
</comment>
<dbReference type="NCBIfam" id="TIGR00347">
    <property type="entry name" value="bioD"/>
    <property type="match status" value="1"/>
</dbReference>
<dbReference type="GO" id="GO:0000287">
    <property type="term" value="F:magnesium ion binding"/>
    <property type="evidence" value="ECO:0007669"/>
    <property type="project" value="UniProtKB-UniRule"/>
</dbReference>
<keyword evidence="6 8" id="KW-0067">ATP-binding</keyword>
<feature type="binding site" evidence="8">
    <location>
        <begin position="116"/>
        <end position="119"/>
    </location>
    <ligand>
        <name>ATP</name>
        <dbReference type="ChEBI" id="CHEBI:30616"/>
    </ligand>
</feature>
<dbReference type="EMBL" id="SJOI01000001">
    <property type="protein sequence ID" value="TCL03926.1"/>
    <property type="molecule type" value="Genomic_DNA"/>
</dbReference>
<keyword evidence="2 8" id="KW-0436">Ligase</keyword>
<evidence type="ECO:0000256" key="7">
    <source>
        <dbReference type="ARBA" id="ARBA00022842"/>
    </source>
</evidence>
<evidence type="ECO:0000256" key="1">
    <source>
        <dbReference type="ARBA" id="ARBA00022490"/>
    </source>
</evidence>
<organism evidence="9 10">
    <name type="scientific">Sodalis ligni</name>
    <dbReference type="NCBI Taxonomy" id="2697027"/>
    <lineage>
        <taxon>Bacteria</taxon>
        <taxon>Pseudomonadati</taxon>
        <taxon>Pseudomonadota</taxon>
        <taxon>Gammaproteobacteria</taxon>
        <taxon>Enterobacterales</taxon>
        <taxon>Bruguierivoracaceae</taxon>
        <taxon>Sodalis</taxon>
    </lineage>
</organism>
<feature type="binding site" evidence="8">
    <location>
        <position position="55"/>
    </location>
    <ligand>
        <name>Mg(2+)</name>
        <dbReference type="ChEBI" id="CHEBI:18420"/>
    </ligand>
</feature>
<keyword evidence="3 8" id="KW-0479">Metal-binding</keyword>
<dbReference type="EC" id="6.3.3.3" evidence="8"/>
<feature type="binding site" evidence="8">
    <location>
        <begin position="176"/>
        <end position="177"/>
    </location>
    <ligand>
        <name>ATP</name>
        <dbReference type="ChEBI" id="CHEBI:30616"/>
    </ligand>
</feature>
<dbReference type="Gene3D" id="3.40.50.300">
    <property type="entry name" value="P-loop containing nucleotide triphosphate hydrolases"/>
    <property type="match status" value="1"/>
</dbReference>
<evidence type="ECO:0000256" key="5">
    <source>
        <dbReference type="ARBA" id="ARBA00022756"/>
    </source>
</evidence>
<dbReference type="InterPro" id="IPR004472">
    <property type="entry name" value="DTB_synth_BioD"/>
</dbReference>
<comment type="catalytic activity">
    <reaction evidence="8">
        <text>(7R,8S)-7,8-diammoniononanoate + CO2 + ATP = (4R,5S)-dethiobiotin + ADP + phosphate + 3 H(+)</text>
        <dbReference type="Rhea" id="RHEA:15805"/>
        <dbReference type="ChEBI" id="CHEBI:15378"/>
        <dbReference type="ChEBI" id="CHEBI:16526"/>
        <dbReference type="ChEBI" id="CHEBI:30616"/>
        <dbReference type="ChEBI" id="CHEBI:43474"/>
        <dbReference type="ChEBI" id="CHEBI:149469"/>
        <dbReference type="ChEBI" id="CHEBI:149473"/>
        <dbReference type="ChEBI" id="CHEBI:456216"/>
        <dbReference type="EC" id="6.3.3.3"/>
    </reaction>
</comment>
<dbReference type="Pfam" id="PF13500">
    <property type="entry name" value="AAA_26"/>
    <property type="match status" value="1"/>
</dbReference>
<comment type="caution">
    <text evidence="9">The sequence shown here is derived from an EMBL/GenBank/DDBJ whole genome shotgun (WGS) entry which is preliminary data.</text>
</comment>
<dbReference type="OrthoDB" id="9802097at2"/>
<feature type="binding site" evidence="8">
    <location>
        <position position="116"/>
    </location>
    <ligand>
        <name>Mg(2+)</name>
        <dbReference type="ChEBI" id="CHEBI:18420"/>
    </ligand>
</feature>
<evidence type="ECO:0000256" key="4">
    <source>
        <dbReference type="ARBA" id="ARBA00022741"/>
    </source>
</evidence>
<dbReference type="AlphaFoldDB" id="A0A4R1NGT2"/>
<reference evidence="9 10" key="1">
    <citation type="submission" date="2019-02" db="EMBL/GenBank/DDBJ databases">
        <title>Investigation of anaerobic lignin degradation for improved lignocellulosic biofuels.</title>
        <authorList>
            <person name="Deangelis K."/>
        </authorList>
    </citation>
    <scope>NUCLEOTIDE SEQUENCE [LARGE SCALE GENOMIC DNA]</scope>
    <source>
        <strain evidence="9 10">159R</strain>
    </source>
</reference>
<keyword evidence="5 8" id="KW-0093">Biotin biosynthesis</keyword>
<feature type="binding site" evidence="8">
    <location>
        <begin position="205"/>
        <end position="207"/>
    </location>
    <ligand>
        <name>ATP</name>
        <dbReference type="ChEBI" id="CHEBI:30616"/>
    </ligand>
</feature>
<name>A0A4R1NGT2_9GAMM</name>
<comment type="subunit">
    <text evidence="8">Homodimer.</text>
</comment>
<feature type="active site" evidence="8">
    <location>
        <position position="38"/>
    </location>
</feature>
<keyword evidence="7 8" id="KW-0460">Magnesium</keyword>
<keyword evidence="10" id="KW-1185">Reference proteome</keyword>
<dbReference type="PIRSF" id="PIRSF006755">
    <property type="entry name" value="DTB_synth"/>
    <property type="match status" value="1"/>
</dbReference>